<feature type="domain" description="FMN hydroxy acid dehydrogenase" evidence="5">
    <location>
        <begin position="44"/>
        <end position="419"/>
    </location>
</feature>
<keyword evidence="7" id="KW-1185">Reference proteome</keyword>
<name>A0A2I8VMM5_9EURY</name>
<dbReference type="SUPFAM" id="SSF51395">
    <property type="entry name" value="FMN-linked oxidoreductases"/>
    <property type="match status" value="1"/>
</dbReference>
<dbReference type="InterPro" id="IPR037396">
    <property type="entry name" value="FMN_HAD"/>
</dbReference>
<protein>
    <submittedName>
        <fullName evidence="6">Alpha-hydroxy-acid oxidizing enzyme</fullName>
    </submittedName>
</protein>
<dbReference type="PANTHER" id="PTHR10578">
    <property type="entry name" value="S -2-HYDROXY-ACID OXIDASE-RELATED"/>
    <property type="match status" value="1"/>
</dbReference>
<evidence type="ECO:0000259" key="5">
    <source>
        <dbReference type="PROSITE" id="PS51349"/>
    </source>
</evidence>
<dbReference type="InterPro" id="IPR000262">
    <property type="entry name" value="FMN-dep_DH"/>
</dbReference>
<dbReference type="Proteomes" id="UP000236584">
    <property type="component" value="Chromosome"/>
</dbReference>
<dbReference type="AlphaFoldDB" id="A0A2I8VMM5"/>
<evidence type="ECO:0000256" key="1">
    <source>
        <dbReference type="ARBA" id="ARBA00001917"/>
    </source>
</evidence>
<dbReference type="InterPro" id="IPR012133">
    <property type="entry name" value="Alpha-hydoxy_acid_DH_FMN"/>
</dbReference>
<keyword evidence="2" id="KW-0560">Oxidoreductase</keyword>
<sequence length="420" mass="44769">MPSGSRPGVKSGPVEERGDANHYFPAESGPRMDGTSRKDDLLAGGSTVPLDPETLAERAAAALDPGPRAYLVGGAETEGSVRENRRAFDRWRIRPRVLRDTSTRDHRVTVGDERLSHPVALAPIGMQSLYDDQAEEATARAAGRTGTALCLSTVSSVSLEAVAREQDAAAEADGGTETPVRWFQAYWSGREVTASMVRRAERAGYSALVLTVDTPVTGWRTRELSSEYVPFDHGHGLANYASDPVVRERLGDDPDDEAVAAVVAECLGDASLDWDDVAWLRERTALPLYLKGVMHPDDAARAADVADGVVVSNHGGRQVDGELAALDALEPVAEAVDNRVPVLFDSGIRTGADVFRALALGADAVLLGRPYCSGLTLAGEDGVRDVVRNLRAAFDLTLELSGYAAAESVDREAVVRVARG</sequence>
<feature type="region of interest" description="Disordered" evidence="4">
    <location>
        <begin position="1"/>
        <end position="50"/>
    </location>
</feature>
<dbReference type="InterPro" id="IPR013785">
    <property type="entry name" value="Aldolase_TIM"/>
</dbReference>
<dbReference type="Gene3D" id="3.20.20.70">
    <property type="entry name" value="Aldolase class I"/>
    <property type="match status" value="1"/>
</dbReference>
<dbReference type="Pfam" id="PF01070">
    <property type="entry name" value="FMN_dh"/>
    <property type="match status" value="1"/>
</dbReference>
<dbReference type="PROSITE" id="PS51349">
    <property type="entry name" value="FMN_HYDROXY_ACID_DH_2"/>
    <property type="match status" value="1"/>
</dbReference>
<dbReference type="InterPro" id="IPR008259">
    <property type="entry name" value="FMN_hydac_DH_AS"/>
</dbReference>
<evidence type="ECO:0000313" key="6">
    <source>
        <dbReference type="EMBL" id="AUV83168.1"/>
    </source>
</evidence>
<dbReference type="KEGG" id="srub:C2R22_17190"/>
<evidence type="ECO:0000256" key="3">
    <source>
        <dbReference type="ARBA" id="ARBA00024042"/>
    </source>
</evidence>
<accession>A0A2I8VMM5</accession>
<dbReference type="PANTHER" id="PTHR10578:SF143">
    <property type="entry name" value="FMN-DEPENDENT ALPHA-HYDROXY ACID DEHYDROGENASE PB1A11.03"/>
    <property type="match status" value="1"/>
</dbReference>
<dbReference type="PIRSF" id="PIRSF000138">
    <property type="entry name" value="Al-hdrx_acd_dh"/>
    <property type="match status" value="1"/>
</dbReference>
<comment type="cofactor">
    <cofactor evidence="1">
        <name>FMN</name>
        <dbReference type="ChEBI" id="CHEBI:58210"/>
    </cofactor>
</comment>
<gene>
    <name evidence="6" type="ORF">C2R22_17190</name>
</gene>
<reference evidence="6 7" key="1">
    <citation type="submission" date="2018-01" db="EMBL/GenBank/DDBJ databases">
        <title>Complete genome sequence of Salinigranum rubrum GX10T, an extremely halophilic archaeon isolated from a marine solar saltern.</title>
        <authorList>
            <person name="Han S."/>
        </authorList>
    </citation>
    <scope>NUCLEOTIDE SEQUENCE [LARGE SCALE GENOMIC DNA]</scope>
    <source>
        <strain evidence="6 7">GX10</strain>
    </source>
</reference>
<dbReference type="PROSITE" id="PS00557">
    <property type="entry name" value="FMN_HYDROXY_ACID_DH_1"/>
    <property type="match status" value="1"/>
</dbReference>
<organism evidence="6 7">
    <name type="scientific">Salinigranum rubrum</name>
    <dbReference type="NCBI Taxonomy" id="755307"/>
    <lineage>
        <taxon>Archaea</taxon>
        <taxon>Methanobacteriati</taxon>
        <taxon>Methanobacteriota</taxon>
        <taxon>Stenosarchaea group</taxon>
        <taxon>Halobacteria</taxon>
        <taxon>Halobacteriales</taxon>
        <taxon>Haloferacaceae</taxon>
        <taxon>Salinigranum</taxon>
    </lineage>
</organism>
<comment type="similarity">
    <text evidence="3">Belongs to the FMN-dependent alpha-hydroxy acid dehydrogenase family.</text>
</comment>
<dbReference type="GO" id="GO:0010181">
    <property type="term" value="F:FMN binding"/>
    <property type="evidence" value="ECO:0007669"/>
    <property type="project" value="InterPro"/>
</dbReference>
<dbReference type="EMBL" id="CP026309">
    <property type="protein sequence ID" value="AUV83168.1"/>
    <property type="molecule type" value="Genomic_DNA"/>
</dbReference>
<dbReference type="GO" id="GO:0016491">
    <property type="term" value="F:oxidoreductase activity"/>
    <property type="evidence" value="ECO:0007669"/>
    <property type="project" value="UniProtKB-KW"/>
</dbReference>
<evidence type="ECO:0000313" key="7">
    <source>
        <dbReference type="Proteomes" id="UP000236584"/>
    </source>
</evidence>
<proteinExistence type="inferred from homology"/>
<evidence type="ECO:0000256" key="2">
    <source>
        <dbReference type="ARBA" id="ARBA00023002"/>
    </source>
</evidence>
<evidence type="ECO:0000256" key="4">
    <source>
        <dbReference type="SAM" id="MobiDB-lite"/>
    </source>
</evidence>